<sequence>MKHLVIRLTNLGLRGTTLVSKFLLIFMLARFLEPAELGLYGLLTVTISYALYFLGFDFYIFTTREILKTEPESRGQLLKSQVALSLILYAVFLPLTVGLFALELLPWWLFPWFLVILVLEHITQELNRLLVALQRQLVASWVLFFRAGAWCVAVVAIMFLNEPSQELPTVLAGWIAGSSIGMLICIAVLWRIPMGGWLKRVDWGWLKKGLKIAIPMLIATLALRGIYTVDRYWFEALAGLDVLGAYVLFIGVSMALWGFMDAGVFTFLYPAMISAHANNDASEFRKKYHQLAWQTIALTALFSACAWLAAMPLLQWLDKPLYLERIDLFAWLLLSTGLFVVGMIPHYGLYARGQDKALIVAHIAGFLVFLASTAALAPIAGELAVPFGLISAFVFMLAWKTFQFYRLTPADWR</sequence>
<dbReference type="Pfam" id="PF01943">
    <property type="entry name" value="Polysacc_synt"/>
    <property type="match status" value="1"/>
</dbReference>
<protein>
    <submittedName>
        <fullName evidence="8">O-antigen/teichoic acid export membrane protein</fullName>
    </submittedName>
</protein>
<dbReference type="PANTHER" id="PTHR30250">
    <property type="entry name" value="PST FAMILY PREDICTED COLANIC ACID TRANSPORTER"/>
    <property type="match status" value="1"/>
</dbReference>
<evidence type="ECO:0000313" key="10">
    <source>
        <dbReference type="Proteomes" id="UP000253065"/>
    </source>
</evidence>
<feature type="transmembrane region" description="Helical" evidence="6">
    <location>
        <begin position="12"/>
        <end position="32"/>
    </location>
</feature>
<keyword evidence="3 6" id="KW-0812">Transmembrane</keyword>
<feature type="transmembrane region" description="Helical" evidence="6">
    <location>
        <begin position="383"/>
        <end position="399"/>
    </location>
</feature>
<reference evidence="8 9" key="1">
    <citation type="submission" date="2018-07" db="EMBL/GenBank/DDBJ databases">
        <title>Freshwater and sediment microbial communities from various areas in North America, analyzing microbe dynamics in response to fracking.</title>
        <authorList>
            <person name="Lamendella R."/>
        </authorList>
    </citation>
    <scope>NUCLEOTIDE SEQUENCE [LARGE SCALE GENOMIC DNA]</scope>
    <source>
        <strain evidence="8 9">114E</strain>
        <strain evidence="7 10">114E_o</strain>
    </source>
</reference>
<organism evidence="8 9">
    <name type="scientific">Marinobacter nauticus</name>
    <name type="common">Marinobacter hydrocarbonoclasticus</name>
    <name type="synonym">Marinobacter aquaeolei</name>
    <dbReference type="NCBI Taxonomy" id="2743"/>
    <lineage>
        <taxon>Bacteria</taxon>
        <taxon>Pseudomonadati</taxon>
        <taxon>Pseudomonadota</taxon>
        <taxon>Gammaproteobacteria</taxon>
        <taxon>Pseudomonadales</taxon>
        <taxon>Marinobacteraceae</taxon>
        <taxon>Marinobacter</taxon>
    </lineage>
</organism>
<feature type="transmembrane region" description="Helical" evidence="6">
    <location>
        <begin position="171"/>
        <end position="190"/>
    </location>
</feature>
<comment type="caution">
    <text evidence="8">The sequence shown here is derived from an EMBL/GenBank/DDBJ whole genome shotgun (WGS) entry which is preliminary data.</text>
</comment>
<evidence type="ECO:0000313" key="7">
    <source>
        <dbReference type="EMBL" id="RBP69251.1"/>
    </source>
</evidence>
<evidence type="ECO:0000256" key="6">
    <source>
        <dbReference type="SAM" id="Phobius"/>
    </source>
</evidence>
<keyword evidence="2" id="KW-1003">Cell membrane</keyword>
<dbReference type="Proteomes" id="UP000252795">
    <property type="component" value="Unassembled WGS sequence"/>
</dbReference>
<accession>A0A368URS7</accession>
<dbReference type="EMBL" id="QNSA01000014">
    <property type="protein sequence ID" value="RBP69251.1"/>
    <property type="molecule type" value="Genomic_DNA"/>
</dbReference>
<feature type="transmembrane region" description="Helical" evidence="6">
    <location>
        <begin position="357"/>
        <end position="377"/>
    </location>
</feature>
<dbReference type="GO" id="GO:0005886">
    <property type="term" value="C:plasma membrane"/>
    <property type="evidence" value="ECO:0007669"/>
    <property type="project" value="UniProtKB-SubCell"/>
</dbReference>
<evidence type="ECO:0000313" key="8">
    <source>
        <dbReference type="EMBL" id="RCW30730.1"/>
    </source>
</evidence>
<feature type="transmembrane region" description="Helical" evidence="6">
    <location>
        <begin position="82"/>
        <end position="102"/>
    </location>
</feature>
<dbReference type="Proteomes" id="UP000253065">
    <property type="component" value="Unassembled WGS sequence"/>
</dbReference>
<feature type="transmembrane region" description="Helical" evidence="6">
    <location>
        <begin position="38"/>
        <end position="61"/>
    </location>
</feature>
<feature type="transmembrane region" description="Helical" evidence="6">
    <location>
        <begin position="291"/>
        <end position="316"/>
    </location>
</feature>
<dbReference type="EMBL" id="QPJB01000014">
    <property type="protein sequence ID" value="RCW30730.1"/>
    <property type="molecule type" value="Genomic_DNA"/>
</dbReference>
<keyword evidence="4 6" id="KW-1133">Transmembrane helix</keyword>
<gene>
    <name evidence="8" type="ORF">DET51_11416</name>
    <name evidence="7" type="ORF">DET64_11416</name>
</gene>
<dbReference type="PANTHER" id="PTHR30250:SF11">
    <property type="entry name" value="O-ANTIGEN TRANSPORTER-RELATED"/>
    <property type="match status" value="1"/>
</dbReference>
<name>A0A368URS7_MARNT</name>
<dbReference type="AlphaFoldDB" id="A0A368URS7"/>
<dbReference type="RefSeq" id="WP_113880597.1">
    <property type="nucleotide sequence ID" value="NZ_QNSA01000014.1"/>
</dbReference>
<evidence type="ECO:0000256" key="4">
    <source>
        <dbReference type="ARBA" id="ARBA00022989"/>
    </source>
</evidence>
<evidence type="ECO:0000256" key="3">
    <source>
        <dbReference type="ARBA" id="ARBA00022692"/>
    </source>
</evidence>
<evidence type="ECO:0000256" key="1">
    <source>
        <dbReference type="ARBA" id="ARBA00004651"/>
    </source>
</evidence>
<evidence type="ECO:0000256" key="2">
    <source>
        <dbReference type="ARBA" id="ARBA00022475"/>
    </source>
</evidence>
<comment type="subcellular location">
    <subcellularLocation>
        <location evidence="1">Cell membrane</location>
        <topology evidence="1">Multi-pass membrane protein</topology>
    </subcellularLocation>
</comment>
<dbReference type="InterPro" id="IPR050833">
    <property type="entry name" value="Poly_Biosynth_Transport"/>
</dbReference>
<feature type="transmembrane region" description="Helical" evidence="6">
    <location>
        <begin position="108"/>
        <end position="126"/>
    </location>
</feature>
<evidence type="ECO:0000313" key="9">
    <source>
        <dbReference type="Proteomes" id="UP000252795"/>
    </source>
</evidence>
<feature type="transmembrane region" description="Helical" evidence="6">
    <location>
        <begin position="328"/>
        <end position="350"/>
    </location>
</feature>
<dbReference type="InterPro" id="IPR002797">
    <property type="entry name" value="Polysacc_synth"/>
</dbReference>
<feature type="transmembrane region" description="Helical" evidence="6">
    <location>
        <begin position="247"/>
        <end position="270"/>
    </location>
</feature>
<feature type="transmembrane region" description="Helical" evidence="6">
    <location>
        <begin position="210"/>
        <end position="227"/>
    </location>
</feature>
<keyword evidence="10" id="KW-1185">Reference proteome</keyword>
<keyword evidence="5 6" id="KW-0472">Membrane</keyword>
<evidence type="ECO:0000256" key="5">
    <source>
        <dbReference type="ARBA" id="ARBA00023136"/>
    </source>
</evidence>
<feature type="transmembrane region" description="Helical" evidence="6">
    <location>
        <begin position="138"/>
        <end position="159"/>
    </location>
</feature>
<proteinExistence type="predicted"/>